<name>A0A813V6B0_9BILA</name>
<comment type="caution">
    <text evidence="1">The sequence shown here is derived from an EMBL/GenBank/DDBJ whole genome shotgun (WGS) entry which is preliminary data.</text>
</comment>
<dbReference type="AlphaFoldDB" id="A0A813V6B0"/>
<protein>
    <submittedName>
        <fullName evidence="1">Uncharacterized protein</fullName>
    </submittedName>
</protein>
<accession>A0A813V6B0</accession>
<sequence>MRIFNSESIPVLLYGCESSTLTETSIEKLNCLARTFYRIMRGIKQSETHLKNEEFYKIVKQRPISEELRKRQLKFIGNCMRMVPEEPANIYALYQSKVRERDKIVRPTVQYIDKYLDFYQMIIE</sequence>
<evidence type="ECO:0000313" key="1">
    <source>
        <dbReference type="EMBL" id="CAF0832206.1"/>
    </source>
</evidence>
<organism evidence="1 2">
    <name type="scientific">Brachionus calyciflorus</name>
    <dbReference type="NCBI Taxonomy" id="104777"/>
    <lineage>
        <taxon>Eukaryota</taxon>
        <taxon>Metazoa</taxon>
        <taxon>Spiralia</taxon>
        <taxon>Gnathifera</taxon>
        <taxon>Rotifera</taxon>
        <taxon>Eurotatoria</taxon>
        <taxon>Monogononta</taxon>
        <taxon>Pseudotrocha</taxon>
        <taxon>Ploima</taxon>
        <taxon>Brachionidae</taxon>
        <taxon>Brachionus</taxon>
    </lineage>
</organism>
<gene>
    <name evidence="1" type="ORF">OXX778_LOCUS8025</name>
</gene>
<reference evidence="1" key="1">
    <citation type="submission" date="2021-02" db="EMBL/GenBank/DDBJ databases">
        <authorList>
            <person name="Nowell W R."/>
        </authorList>
    </citation>
    <scope>NUCLEOTIDE SEQUENCE</scope>
    <source>
        <strain evidence="1">Ploen Becks lab</strain>
    </source>
</reference>
<evidence type="ECO:0000313" key="2">
    <source>
        <dbReference type="Proteomes" id="UP000663879"/>
    </source>
</evidence>
<keyword evidence="2" id="KW-1185">Reference proteome</keyword>
<dbReference type="EMBL" id="CAJNOC010001073">
    <property type="protein sequence ID" value="CAF0832206.1"/>
    <property type="molecule type" value="Genomic_DNA"/>
</dbReference>
<dbReference type="Proteomes" id="UP000663879">
    <property type="component" value="Unassembled WGS sequence"/>
</dbReference>
<dbReference type="OrthoDB" id="8063258at2759"/>
<proteinExistence type="predicted"/>